<evidence type="ECO:0000313" key="1">
    <source>
        <dbReference type="EMBL" id="KSZ58797.1"/>
    </source>
</evidence>
<proteinExistence type="predicted"/>
<name>A0A0V9ULE3_9NOCA</name>
<evidence type="ECO:0000313" key="2">
    <source>
        <dbReference type="Proteomes" id="UP000053060"/>
    </source>
</evidence>
<gene>
    <name evidence="1" type="ORF">Z045_09135</name>
</gene>
<dbReference type="Proteomes" id="UP000053060">
    <property type="component" value="Unassembled WGS sequence"/>
</dbReference>
<dbReference type="RefSeq" id="WP_060651587.1">
    <property type="nucleotide sequence ID" value="NZ_AZXY01000004.1"/>
</dbReference>
<protein>
    <submittedName>
        <fullName evidence="1">Uncharacterized protein</fullName>
    </submittedName>
</protein>
<dbReference type="PATRIC" id="fig|1441730.3.peg.1898"/>
<dbReference type="AlphaFoldDB" id="A0A0V9ULE3"/>
<organism evidence="1 2">
    <name type="scientific">Rhodococcus pyridinivorans KG-16</name>
    <dbReference type="NCBI Taxonomy" id="1441730"/>
    <lineage>
        <taxon>Bacteria</taxon>
        <taxon>Bacillati</taxon>
        <taxon>Actinomycetota</taxon>
        <taxon>Actinomycetes</taxon>
        <taxon>Mycobacteriales</taxon>
        <taxon>Nocardiaceae</taxon>
        <taxon>Rhodococcus</taxon>
    </lineage>
</organism>
<dbReference type="EMBL" id="AZXY01000004">
    <property type="protein sequence ID" value="KSZ58797.1"/>
    <property type="molecule type" value="Genomic_DNA"/>
</dbReference>
<reference evidence="2" key="1">
    <citation type="submission" date="2015-01" db="EMBL/GenBank/DDBJ databases">
        <title>Draft genome sequence of Rhodococcus pyridinivorans strain KG-16, a hydrocarbon-degrading bacterium.</title>
        <authorList>
            <person name="Aggarwal R.K."/>
            <person name="Dawar C."/>
        </authorList>
    </citation>
    <scope>NUCLEOTIDE SEQUENCE [LARGE SCALE GENOMIC DNA]</scope>
    <source>
        <strain evidence="2">KG-16</strain>
    </source>
</reference>
<comment type="caution">
    <text evidence="1">The sequence shown here is derived from an EMBL/GenBank/DDBJ whole genome shotgun (WGS) entry which is preliminary data.</text>
</comment>
<sequence length="294" mass="32878">MGKDKSAEPLDVEVDELALSLVGWQVDEVQARLVTKTYGKKDHRQEVVVSGTVRFLPEDRSDKFTDSNYAPPPLLVFSRKGSSTPPTYERALFETEKKARKRPLRFSETSRRWECSEPLSPADLHLRLTAFDISEVDSNFELPTGEGAEVEVNVIDDTTRAGVRARVSNVAAQIVPESYSKTLRVHMEGVFEFGTAQQLLDDYVADDDWRNETPTLEGECPFEVGVPEIEVEVLDGEGFLIATSGFQPYAHIRVQKGGKLPGRPPRWVAQDNLDVEDMSGKPTRVVVRIVDADE</sequence>
<reference evidence="1 2" key="2">
    <citation type="journal article" date="2016" name="Genome Announc.">
        <title>Draft Genome Sequence of a Versatile Hydrocarbon-Degrading Bacterium, Rhodococcus pyridinivorans Strain KG-16, Collected from Oil Fields in India.</title>
        <authorList>
            <person name="Aggarwal R.K."/>
            <person name="Dawar C."/>
            <person name="Phanindranath R."/>
            <person name="Mutnuri L."/>
            <person name="Dayal A.M."/>
        </authorList>
    </citation>
    <scope>NUCLEOTIDE SEQUENCE [LARGE SCALE GENOMIC DNA]</scope>
    <source>
        <strain evidence="1 2">KG-16</strain>
    </source>
</reference>
<accession>A0A0V9ULE3</accession>